<accession>A0A183K4P8</accession>
<reference evidence="1 2" key="2">
    <citation type="submission" date="2018-11" db="EMBL/GenBank/DDBJ databases">
        <authorList>
            <consortium name="Pathogen Informatics"/>
        </authorList>
    </citation>
    <scope>NUCLEOTIDE SEQUENCE [LARGE SCALE GENOMIC DNA]</scope>
    <source>
        <strain evidence="1">Dakar</strain>
        <strain evidence="2">Dakar, Senegal</strain>
    </source>
</reference>
<evidence type="ECO:0000313" key="1">
    <source>
        <dbReference type="EMBL" id="VDP37893.1"/>
    </source>
</evidence>
<dbReference type="STRING" id="6186.A0A183K4P8"/>
<protein>
    <submittedName>
        <fullName evidence="3">B30.2/SPRY domain-containing protein</fullName>
    </submittedName>
</protein>
<proteinExistence type="predicted"/>
<name>A0A183K4P8_9TREM</name>
<evidence type="ECO:0000313" key="2">
    <source>
        <dbReference type="Proteomes" id="UP000279833"/>
    </source>
</evidence>
<gene>
    <name evidence="1" type="ORF">SCUD_LOCUS9968</name>
</gene>
<dbReference type="WBParaSite" id="SCUD_0000996801-mRNA-1">
    <property type="protein sequence ID" value="SCUD_0000996801-mRNA-1"/>
    <property type="gene ID" value="SCUD_0000996801"/>
</dbReference>
<reference evidence="3" key="1">
    <citation type="submission" date="2016-06" db="UniProtKB">
        <authorList>
            <consortium name="WormBaseParasite"/>
        </authorList>
    </citation>
    <scope>IDENTIFICATION</scope>
</reference>
<evidence type="ECO:0000313" key="3">
    <source>
        <dbReference type="WBParaSite" id="SCUD_0000996801-mRNA-1"/>
    </source>
</evidence>
<organism evidence="3">
    <name type="scientific">Schistosoma curassoni</name>
    <dbReference type="NCBI Taxonomy" id="6186"/>
    <lineage>
        <taxon>Eukaryota</taxon>
        <taxon>Metazoa</taxon>
        <taxon>Spiralia</taxon>
        <taxon>Lophotrochozoa</taxon>
        <taxon>Platyhelminthes</taxon>
        <taxon>Trematoda</taxon>
        <taxon>Digenea</taxon>
        <taxon>Strigeidida</taxon>
        <taxon>Schistosomatoidea</taxon>
        <taxon>Schistosomatidae</taxon>
        <taxon>Schistosoma</taxon>
    </lineage>
</organism>
<keyword evidence="2" id="KW-1185">Reference proteome</keyword>
<dbReference type="EMBL" id="UZAK01033510">
    <property type="protein sequence ID" value="VDP37893.1"/>
    <property type="molecule type" value="Genomic_DNA"/>
</dbReference>
<dbReference type="AlphaFoldDB" id="A0A183K4P8"/>
<sequence length="94" mass="10834">MSYENILFADAYAVNGTPQGSRYVNSICPRHLCREDEILYGVGFGFDFFRKISPDFEHKKVEPFQYHERSGAMGRLPKTGKFMFDCFGVTITIH</sequence>
<dbReference type="Proteomes" id="UP000279833">
    <property type="component" value="Unassembled WGS sequence"/>
</dbReference>